<keyword evidence="3" id="KW-1185">Reference proteome</keyword>
<evidence type="ECO:0000313" key="3">
    <source>
        <dbReference type="Proteomes" id="UP000595437"/>
    </source>
</evidence>
<dbReference type="OrthoDB" id="9974365at2759"/>
<sequence>METGLRYDSFALEKNTPSGRPRETRTMETIAAVKRLIEDNPRMTSRQVPTEVSLQQKTVARLLKEDLGL</sequence>
<dbReference type="Proteomes" id="UP000595437">
    <property type="component" value="Chromosome 6"/>
</dbReference>
<reference evidence="3" key="1">
    <citation type="submission" date="2021-01" db="EMBL/GenBank/DDBJ databases">
        <title>Caligus Genome Assembly.</title>
        <authorList>
            <person name="Gallardo-Escarate C."/>
        </authorList>
    </citation>
    <scope>NUCLEOTIDE SEQUENCE [LARGE SCALE GENOMIC DNA]</scope>
</reference>
<evidence type="ECO:0000313" key="2">
    <source>
        <dbReference type="EMBL" id="QQP48546.1"/>
    </source>
</evidence>
<name>A0A7T8HEJ3_CALRO</name>
<accession>A0A7T8HEJ3</accession>
<dbReference type="EMBL" id="CP045895">
    <property type="protein sequence ID" value="QQP48546.1"/>
    <property type="molecule type" value="Genomic_DNA"/>
</dbReference>
<gene>
    <name evidence="2" type="ORF">FKW44_008903</name>
</gene>
<feature type="region of interest" description="Disordered" evidence="1">
    <location>
        <begin position="1"/>
        <end position="23"/>
    </location>
</feature>
<proteinExistence type="predicted"/>
<organism evidence="2 3">
    <name type="scientific">Caligus rogercresseyi</name>
    <name type="common">Sea louse</name>
    <dbReference type="NCBI Taxonomy" id="217165"/>
    <lineage>
        <taxon>Eukaryota</taxon>
        <taxon>Metazoa</taxon>
        <taxon>Ecdysozoa</taxon>
        <taxon>Arthropoda</taxon>
        <taxon>Crustacea</taxon>
        <taxon>Multicrustacea</taxon>
        <taxon>Hexanauplia</taxon>
        <taxon>Copepoda</taxon>
        <taxon>Siphonostomatoida</taxon>
        <taxon>Caligidae</taxon>
        <taxon>Caligus</taxon>
    </lineage>
</organism>
<dbReference type="AlphaFoldDB" id="A0A7T8HEJ3"/>
<protein>
    <submittedName>
        <fullName evidence="2">Transposase</fullName>
    </submittedName>
</protein>
<evidence type="ECO:0000256" key="1">
    <source>
        <dbReference type="SAM" id="MobiDB-lite"/>
    </source>
</evidence>